<keyword evidence="3" id="KW-0418">Kinase</keyword>
<feature type="transmembrane region" description="Helical" evidence="1">
    <location>
        <begin position="12"/>
        <end position="33"/>
    </location>
</feature>
<name>A0ABT8W8I7_9FLAO</name>
<feature type="domain" description="Signal transduction histidine kinase internal region" evidence="2">
    <location>
        <begin position="303"/>
        <end position="380"/>
    </location>
</feature>
<keyword evidence="1" id="KW-1133">Transmembrane helix</keyword>
<feature type="transmembrane region" description="Helical" evidence="1">
    <location>
        <begin position="212"/>
        <end position="233"/>
    </location>
</feature>
<organism evidence="3 4">
    <name type="scientific">Flavivirga aquimarina</name>
    <dbReference type="NCBI Taxonomy" id="2027862"/>
    <lineage>
        <taxon>Bacteria</taxon>
        <taxon>Pseudomonadati</taxon>
        <taxon>Bacteroidota</taxon>
        <taxon>Flavobacteriia</taxon>
        <taxon>Flavobacteriales</taxon>
        <taxon>Flavobacteriaceae</taxon>
        <taxon>Flavivirga</taxon>
    </lineage>
</organism>
<dbReference type="Pfam" id="PF06580">
    <property type="entry name" value="His_kinase"/>
    <property type="match status" value="1"/>
</dbReference>
<keyword evidence="3" id="KW-0808">Transferase</keyword>
<evidence type="ECO:0000313" key="4">
    <source>
        <dbReference type="Proteomes" id="UP001176883"/>
    </source>
</evidence>
<evidence type="ECO:0000259" key="2">
    <source>
        <dbReference type="Pfam" id="PF06580"/>
    </source>
</evidence>
<feature type="transmembrane region" description="Helical" evidence="1">
    <location>
        <begin position="116"/>
        <end position="136"/>
    </location>
</feature>
<feature type="transmembrane region" description="Helical" evidence="1">
    <location>
        <begin position="45"/>
        <end position="64"/>
    </location>
</feature>
<keyword evidence="1" id="KW-0812">Transmembrane</keyword>
<sequence>MKTISKFLNAFKYACIVSVLINVIGFIIAILLNGVDGVLEIYKEIAPLTLSLFFFPCFFSIYYFKMNDYKDIIKGIKTIIKPAFSSFILIYCIVYLTLKFYKVSNLDISFWNKASLFNGITAIIITVFCTLIYYLLTHRKITKRDYEKTSLTTKNIVLIWLIGTFLYLTIISILGNIIPIKYAIIIALFGVVNSVIISYGIKYIVARQNKSITNIVFIIIYIVNIILLPALFLESLEFLGKNFGGLFQYNSSKSIGVNLVRGVVIFGSYFLLLTLSIHIYFIYEINRNQKQNLKQIGITASLKYQQLKAQLSPHFLFNNISVLTGLIEENQEKAIQFSEKLSHVYRYFLNQENTDLVLLKEELVFAKEYLKLLQVRFENAIIFTDETDGFSNYYILPMALQQVFENIIKHNEISIESPMDIEMTFEKNYLVIKNSKYPKDSTGKGENTGLENIINRYAFFTDEKVIIINNKHYYTIKLPLLKAED</sequence>
<dbReference type="Proteomes" id="UP001176883">
    <property type="component" value="Unassembled WGS sequence"/>
</dbReference>
<accession>A0ABT8W8I7</accession>
<keyword evidence="1" id="KW-0472">Membrane</keyword>
<dbReference type="GO" id="GO:0016301">
    <property type="term" value="F:kinase activity"/>
    <property type="evidence" value="ECO:0007669"/>
    <property type="project" value="UniProtKB-KW"/>
</dbReference>
<feature type="transmembrane region" description="Helical" evidence="1">
    <location>
        <begin position="184"/>
        <end position="205"/>
    </location>
</feature>
<evidence type="ECO:0000256" key="1">
    <source>
        <dbReference type="SAM" id="Phobius"/>
    </source>
</evidence>
<dbReference type="InterPro" id="IPR050640">
    <property type="entry name" value="Bact_2-comp_sensor_kinase"/>
</dbReference>
<protein>
    <submittedName>
        <fullName evidence="3">Histidine kinase</fullName>
    </submittedName>
</protein>
<feature type="transmembrane region" description="Helical" evidence="1">
    <location>
        <begin position="259"/>
        <end position="283"/>
    </location>
</feature>
<evidence type="ECO:0000313" key="3">
    <source>
        <dbReference type="EMBL" id="MDO5969382.1"/>
    </source>
</evidence>
<dbReference type="InterPro" id="IPR010559">
    <property type="entry name" value="Sig_transdc_His_kin_internal"/>
</dbReference>
<dbReference type="EMBL" id="JAUOEK010000069">
    <property type="protein sequence ID" value="MDO5969382.1"/>
    <property type="molecule type" value="Genomic_DNA"/>
</dbReference>
<feature type="transmembrane region" description="Helical" evidence="1">
    <location>
        <begin position="76"/>
        <end position="96"/>
    </location>
</feature>
<comment type="caution">
    <text evidence="3">The sequence shown here is derived from an EMBL/GenBank/DDBJ whole genome shotgun (WGS) entry which is preliminary data.</text>
</comment>
<proteinExistence type="predicted"/>
<gene>
    <name evidence="3" type="ORF">Q4Q35_06150</name>
</gene>
<feature type="transmembrane region" description="Helical" evidence="1">
    <location>
        <begin position="157"/>
        <end position="178"/>
    </location>
</feature>
<dbReference type="PANTHER" id="PTHR34220:SF7">
    <property type="entry name" value="SENSOR HISTIDINE KINASE YPDA"/>
    <property type="match status" value="1"/>
</dbReference>
<reference evidence="3" key="1">
    <citation type="submission" date="2023-07" db="EMBL/GenBank/DDBJ databases">
        <title>Two novel species in the genus Flavivirga.</title>
        <authorList>
            <person name="Kwon K."/>
        </authorList>
    </citation>
    <scope>NUCLEOTIDE SEQUENCE</scope>
    <source>
        <strain evidence="3">KCTC 52353</strain>
    </source>
</reference>
<dbReference type="PANTHER" id="PTHR34220">
    <property type="entry name" value="SENSOR HISTIDINE KINASE YPDA"/>
    <property type="match status" value="1"/>
</dbReference>
<keyword evidence="4" id="KW-1185">Reference proteome</keyword>